<evidence type="ECO:0000313" key="4">
    <source>
        <dbReference type="EMBL" id="PIL26410.1"/>
    </source>
</evidence>
<evidence type="ECO:0000256" key="2">
    <source>
        <dbReference type="SAM" id="Phobius"/>
    </source>
</evidence>
<dbReference type="AlphaFoldDB" id="A0A2G8RY18"/>
<name>A0A2G8RY18_9APHY</name>
<dbReference type="STRING" id="1077348.A0A2G8RY18"/>
<dbReference type="Proteomes" id="UP000230002">
    <property type="component" value="Unassembled WGS sequence"/>
</dbReference>
<accession>A0A2G8RY18</accession>
<dbReference type="InterPro" id="IPR045339">
    <property type="entry name" value="DUF6534"/>
</dbReference>
<feature type="region of interest" description="Disordered" evidence="1">
    <location>
        <begin position="258"/>
        <end position="283"/>
    </location>
</feature>
<dbReference type="Pfam" id="PF20152">
    <property type="entry name" value="DUF6534"/>
    <property type="match status" value="1"/>
</dbReference>
<feature type="domain" description="DUF6534" evidence="3">
    <location>
        <begin position="166"/>
        <end position="251"/>
    </location>
</feature>
<protein>
    <recommendedName>
        <fullName evidence="3">DUF6534 domain-containing protein</fullName>
    </recommendedName>
</protein>
<keyword evidence="5" id="KW-1185">Reference proteome</keyword>
<gene>
    <name evidence="4" type="ORF">GSI_12167</name>
</gene>
<evidence type="ECO:0000259" key="3">
    <source>
        <dbReference type="Pfam" id="PF20152"/>
    </source>
</evidence>
<feature type="transmembrane region" description="Helical" evidence="2">
    <location>
        <begin position="200"/>
        <end position="220"/>
    </location>
</feature>
<feature type="transmembrane region" description="Helical" evidence="2">
    <location>
        <begin position="117"/>
        <end position="142"/>
    </location>
</feature>
<comment type="caution">
    <text evidence="4">The sequence shown here is derived from an EMBL/GenBank/DDBJ whole genome shotgun (WGS) entry which is preliminary data.</text>
</comment>
<keyword evidence="2" id="KW-0812">Transmembrane</keyword>
<sequence length="346" mass="38516">MGNELNGTIGALLLAVLVTAVGFGVTTMQTYMYMSRFPKDSWMIRWTVWLLLLLDTAHVALSWHMTYYYLVLNYDRPDKLEELVWSFNVTVVLTAMITMVVHCFYARRIHVLSDRKWLFAVTILSLSMARLVLGCIVTVRVFQIKILKELSSKITPFVGGALGSGTLADCIITGALTYFLQTRKSGFNTTDNFVDKITYWTVNTGMLTSIVGIVVIITFSTMPHNMVFLAIHLFLSKLYANSLLATLNFRAAYRGRGVESTSRSSSSGPSNFRDQPRGDGPQFALARKDSQSYARNVHVIATNSSGSQEYPSTGSDSYKLGQDGIHYEFDGNLARTDPSAISSRPV</sequence>
<evidence type="ECO:0000256" key="1">
    <source>
        <dbReference type="SAM" id="MobiDB-lite"/>
    </source>
</evidence>
<dbReference type="EMBL" id="AYKW01000045">
    <property type="protein sequence ID" value="PIL26410.1"/>
    <property type="molecule type" value="Genomic_DNA"/>
</dbReference>
<dbReference type="PANTHER" id="PTHR40465">
    <property type="entry name" value="CHROMOSOME 1, WHOLE GENOME SHOTGUN SEQUENCE"/>
    <property type="match status" value="1"/>
</dbReference>
<evidence type="ECO:0000313" key="5">
    <source>
        <dbReference type="Proteomes" id="UP000230002"/>
    </source>
</evidence>
<feature type="transmembrane region" description="Helical" evidence="2">
    <location>
        <begin position="154"/>
        <end position="180"/>
    </location>
</feature>
<reference evidence="4 5" key="1">
    <citation type="journal article" date="2015" name="Sci. Rep.">
        <title>Chromosome-level genome map provides insights into diverse defense mechanisms in the medicinal fungus Ganoderma sinense.</title>
        <authorList>
            <person name="Zhu Y."/>
            <person name="Xu J."/>
            <person name="Sun C."/>
            <person name="Zhou S."/>
            <person name="Xu H."/>
            <person name="Nelson D.R."/>
            <person name="Qian J."/>
            <person name="Song J."/>
            <person name="Luo H."/>
            <person name="Xiang L."/>
            <person name="Li Y."/>
            <person name="Xu Z."/>
            <person name="Ji A."/>
            <person name="Wang L."/>
            <person name="Lu S."/>
            <person name="Hayward A."/>
            <person name="Sun W."/>
            <person name="Li X."/>
            <person name="Schwartz D.C."/>
            <person name="Wang Y."/>
            <person name="Chen S."/>
        </authorList>
    </citation>
    <scope>NUCLEOTIDE SEQUENCE [LARGE SCALE GENOMIC DNA]</scope>
    <source>
        <strain evidence="4 5">ZZ0214-1</strain>
    </source>
</reference>
<feature type="transmembrane region" description="Helical" evidence="2">
    <location>
        <begin position="46"/>
        <end position="65"/>
    </location>
</feature>
<feature type="transmembrane region" description="Helical" evidence="2">
    <location>
        <begin position="85"/>
        <end position="105"/>
    </location>
</feature>
<keyword evidence="2" id="KW-0472">Membrane</keyword>
<feature type="compositionally biased region" description="Low complexity" evidence="1">
    <location>
        <begin position="258"/>
        <end position="270"/>
    </location>
</feature>
<dbReference type="PANTHER" id="PTHR40465:SF1">
    <property type="entry name" value="DUF6534 DOMAIN-CONTAINING PROTEIN"/>
    <property type="match status" value="1"/>
</dbReference>
<organism evidence="4 5">
    <name type="scientific">Ganoderma sinense ZZ0214-1</name>
    <dbReference type="NCBI Taxonomy" id="1077348"/>
    <lineage>
        <taxon>Eukaryota</taxon>
        <taxon>Fungi</taxon>
        <taxon>Dikarya</taxon>
        <taxon>Basidiomycota</taxon>
        <taxon>Agaricomycotina</taxon>
        <taxon>Agaricomycetes</taxon>
        <taxon>Polyporales</taxon>
        <taxon>Polyporaceae</taxon>
        <taxon>Ganoderma</taxon>
    </lineage>
</organism>
<feature type="transmembrane region" description="Helical" evidence="2">
    <location>
        <begin position="226"/>
        <end position="247"/>
    </location>
</feature>
<feature type="transmembrane region" description="Helical" evidence="2">
    <location>
        <begin position="12"/>
        <end position="34"/>
    </location>
</feature>
<dbReference type="OrthoDB" id="3214861at2759"/>
<proteinExistence type="predicted"/>
<keyword evidence="2" id="KW-1133">Transmembrane helix</keyword>